<dbReference type="GO" id="GO:0008270">
    <property type="term" value="F:zinc ion binding"/>
    <property type="evidence" value="ECO:0007669"/>
    <property type="project" value="InterPro"/>
</dbReference>
<feature type="domain" description="Zn(2)-C6 fungal-type" evidence="6">
    <location>
        <begin position="14"/>
        <end position="44"/>
    </location>
</feature>
<dbReference type="Proteomes" id="UP000887229">
    <property type="component" value="Unassembled WGS sequence"/>
</dbReference>
<evidence type="ECO:0000313" key="8">
    <source>
        <dbReference type="Proteomes" id="UP000887229"/>
    </source>
</evidence>
<keyword evidence="5" id="KW-0539">Nucleus</keyword>
<dbReference type="PANTHER" id="PTHR47338">
    <property type="entry name" value="ZN(II)2CYS6 TRANSCRIPTION FACTOR (EUROFUNG)-RELATED"/>
    <property type="match status" value="1"/>
</dbReference>
<comment type="subcellular location">
    <subcellularLocation>
        <location evidence="1">Nucleus</location>
    </subcellularLocation>
</comment>
<sequence>MASSSSDASVAAFSCTECKNRKVKCDRAQPCCARCIRDNATCEYPTARRRPLNMPSRPKMMELEQRVHELEGKLREKDAAESVASSRLGSSPGMALVGTGRYEQLPPQSLIEELTNSYFMTLWPDTPMLHPSRYISSLYMPAHMQPPMCLQYAVLARGAEVSATQKHMAEPLYRRARHYLEEDEMRDESSIISLAHCQAWLLLSAFEAQNFWFTRASISCARAVRLSQILGLQTVDGVALNQTLLPPRDWCEREERRRTMWTMFALDRGNSATATWPVLIDVDRIMTHLPSTELAYQNSMEEPSVSLSHALTYGLGGLSAFACRVVASHLFHECIDLGNKPMSEGLPDEIKATLFWGSFNHLDSSLATAFSTLPPHLSCPENTHDNNAVIISLQLCAAMISLYRGTLGKPRHETTPLYNFNEKTLEPAQTIVTTVALAVDVNARFRSPLVAFAAFLAGFVYLKHYLETKDTASLHKLLALLDVMIAVGQENPGFPGSLAVQMARELESLGIDPMAMEKVRVLTERMGDDAPILGKEVGGTLVFCPMVVRKGPAGSTPGSNV</sequence>
<evidence type="ECO:0000256" key="4">
    <source>
        <dbReference type="ARBA" id="ARBA00023163"/>
    </source>
</evidence>
<dbReference type="EMBL" id="MU251263">
    <property type="protein sequence ID" value="KAG9252263.1"/>
    <property type="molecule type" value="Genomic_DNA"/>
</dbReference>
<dbReference type="PANTHER" id="PTHR47338:SF10">
    <property type="entry name" value="TRANSCRIPTION FACTOR DOMAIN-CONTAINING PROTEIN-RELATED"/>
    <property type="match status" value="1"/>
</dbReference>
<dbReference type="Pfam" id="PF00172">
    <property type="entry name" value="Zn_clus"/>
    <property type="match status" value="1"/>
</dbReference>
<proteinExistence type="predicted"/>
<keyword evidence="8" id="KW-1185">Reference proteome</keyword>
<keyword evidence="2" id="KW-0479">Metal-binding</keyword>
<dbReference type="InterPro" id="IPR007219">
    <property type="entry name" value="XnlR_reg_dom"/>
</dbReference>
<evidence type="ECO:0000256" key="3">
    <source>
        <dbReference type="ARBA" id="ARBA00023015"/>
    </source>
</evidence>
<dbReference type="Gene3D" id="4.10.240.10">
    <property type="entry name" value="Zn(2)-C6 fungal-type DNA-binding domain"/>
    <property type="match status" value="1"/>
</dbReference>
<dbReference type="SMART" id="SM00906">
    <property type="entry name" value="Fungal_trans"/>
    <property type="match status" value="2"/>
</dbReference>
<dbReference type="PROSITE" id="PS50048">
    <property type="entry name" value="ZN2_CY6_FUNGAL_2"/>
    <property type="match status" value="1"/>
</dbReference>
<dbReference type="Pfam" id="PF04082">
    <property type="entry name" value="Fungal_trans"/>
    <property type="match status" value="1"/>
</dbReference>
<accession>A0A9P7ZHL6</accession>
<name>A0A9P7ZHL6_9HYPO</name>
<gene>
    <name evidence="7" type="ORF">F5Z01DRAFT_238687</name>
</gene>
<dbReference type="SUPFAM" id="SSF57701">
    <property type="entry name" value="Zn2/Cys6 DNA-binding domain"/>
    <property type="match status" value="1"/>
</dbReference>
<dbReference type="RefSeq" id="XP_046116187.1">
    <property type="nucleotide sequence ID" value="XM_046258380.1"/>
</dbReference>
<keyword evidence="3" id="KW-0805">Transcription regulation</keyword>
<evidence type="ECO:0000256" key="5">
    <source>
        <dbReference type="ARBA" id="ARBA00023242"/>
    </source>
</evidence>
<comment type="caution">
    <text evidence="7">The sequence shown here is derived from an EMBL/GenBank/DDBJ whole genome shotgun (WGS) entry which is preliminary data.</text>
</comment>
<dbReference type="InterPro" id="IPR050815">
    <property type="entry name" value="TF_fung"/>
</dbReference>
<dbReference type="InterPro" id="IPR001138">
    <property type="entry name" value="Zn2Cys6_DnaBD"/>
</dbReference>
<organism evidence="7 8">
    <name type="scientific">Emericellopsis atlantica</name>
    <dbReference type="NCBI Taxonomy" id="2614577"/>
    <lineage>
        <taxon>Eukaryota</taxon>
        <taxon>Fungi</taxon>
        <taxon>Dikarya</taxon>
        <taxon>Ascomycota</taxon>
        <taxon>Pezizomycotina</taxon>
        <taxon>Sordariomycetes</taxon>
        <taxon>Hypocreomycetidae</taxon>
        <taxon>Hypocreales</taxon>
        <taxon>Bionectriaceae</taxon>
        <taxon>Emericellopsis</taxon>
    </lineage>
</organism>
<dbReference type="GO" id="GO:0003677">
    <property type="term" value="F:DNA binding"/>
    <property type="evidence" value="ECO:0007669"/>
    <property type="project" value="InterPro"/>
</dbReference>
<keyword evidence="4" id="KW-0804">Transcription</keyword>
<dbReference type="AlphaFoldDB" id="A0A9P7ZHL6"/>
<dbReference type="GO" id="GO:0000981">
    <property type="term" value="F:DNA-binding transcription factor activity, RNA polymerase II-specific"/>
    <property type="evidence" value="ECO:0007669"/>
    <property type="project" value="InterPro"/>
</dbReference>
<evidence type="ECO:0000256" key="2">
    <source>
        <dbReference type="ARBA" id="ARBA00022723"/>
    </source>
</evidence>
<protein>
    <submittedName>
        <fullName evidence="7">Binuclear zinc transcription factor</fullName>
    </submittedName>
</protein>
<dbReference type="PROSITE" id="PS00463">
    <property type="entry name" value="ZN2_CY6_FUNGAL_1"/>
    <property type="match status" value="1"/>
</dbReference>
<evidence type="ECO:0000313" key="7">
    <source>
        <dbReference type="EMBL" id="KAG9252263.1"/>
    </source>
</evidence>
<dbReference type="InterPro" id="IPR036864">
    <property type="entry name" value="Zn2-C6_fun-type_DNA-bd_sf"/>
</dbReference>
<dbReference type="CDD" id="cd12148">
    <property type="entry name" value="fungal_TF_MHR"/>
    <property type="match status" value="1"/>
</dbReference>
<reference evidence="7" key="1">
    <citation type="journal article" date="2021" name="IMA Fungus">
        <title>Genomic characterization of three marine fungi, including Emericellopsis atlantica sp. nov. with signatures of a generalist lifestyle and marine biomass degradation.</title>
        <authorList>
            <person name="Hagestad O.C."/>
            <person name="Hou L."/>
            <person name="Andersen J.H."/>
            <person name="Hansen E.H."/>
            <person name="Altermark B."/>
            <person name="Li C."/>
            <person name="Kuhnert E."/>
            <person name="Cox R.J."/>
            <person name="Crous P.W."/>
            <person name="Spatafora J.W."/>
            <person name="Lail K."/>
            <person name="Amirebrahimi M."/>
            <person name="Lipzen A."/>
            <person name="Pangilinan J."/>
            <person name="Andreopoulos W."/>
            <person name="Hayes R.D."/>
            <person name="Ng V."/>
            <person name="Grigoriev I.V."/>
            <person name="Jackson S.A."/>
            <person name="Sutton T.D.S."/>
            <person name="Dobson A.D.W."/>
            <person name="Rama T."/>
        </authorList>
    </citation>
    <scope>NUCLEOTIDE SEQUENCE</scope>
    <source>
        <strain evidence="7">TS7</strain>
    </source>
</reference>
<evidence type="ECO:0000256" key="1">
    <source>
        <dbReference type="ARBA" id="ARBA00004123"/>
    </source>
</evidence>
<dbReference type="GeneID" id="70289283"/>
<evidence type="ECO:0000259" key="6">
    <source>
        <dbReference type="PROSITE" id="PS50048"/>
    </source>
</evidence>
<dbReference type="CDD" id="cd00067">
    <property type="entry name" value="GAL4"/>
    <property type="match status" value="1"/>
</dbReference>
<dbReference type="PRINTS" id="PR00755">
    <property type="entry name" value="AFLATOXINBRP"/>
</dbReference>
<dbReference type="OrthoDB" id="3037908at2759"/>
<dbReference type="GO" id="GO:0005634">
    <property type="term" value="C:nucleus"/>
    <property type="evidence" value="ECO:0007669"/>
    <property type="project" value="UniProtKB-SubCell"/>
</dbReference>
<dbReference type="GO" id="GO:0006351">
    <property type="term" value="P:DNA-templated transcription"/>
    <property type="evidence" value="ECO:0007669"/>
    <property type="project" value="InterPro"/>
</dbReference>
<dbReference type="SMART" id="SM00066">
    <property type="entry name" value="GAL4"/>
    <property type="match status" value="1"/>
</dbReference>